<keyword evidence="3" id="KW-1185">Reference proteome</keyword>
<name>A0A9D4EQ93_DREPO</name>
<feature type="compositionally biased region" description="Basic and acidic residues" evidence="1">
    <location>
        <begin position="59"/>
        <end position="71"/>
    </location>
</feature>
<reference evidence="2" key="2">
    <citation type="submission" date="2020-11" db="EMBL/GenBank/DDBJ databases">
        <authorList>
            <person name="McCartney M.A."/>
            <person name="Auch B."/>
            <person name="Kono T."/>
            <person name="Mallez S."/>
            <person name="Becker A."/>
            <person name="Gohl D.M."/>
            <person name="Silverstein K.A.T."/>
            <person name="Koren S."/>
            <person name="Bechman K.B."/>
            <person name="Herman A."/>
            <person name="Abrahante J.E."/>
            <person name="Garbe J."/>
        </authorList>
    </citation>
    <scope>NUCLEOTIDE SEQUENCE</scope>
    <source>
        <strain evidence="2">Duluth1</strain>
        <tissue evidence="2">Whole animal</tissue>
    </source>
</reference>
<feature type="region of interest" description="Disordered" evidence="1">
    <location>
        <begin position="52"/>
        <end position="71"/>
    </location>
</feature>
<dbReference type="Proteomes" id="UP000828390">
    <property type="component" value="Unassembled WGS sequence"/>
</dbReference>
<accession>A0A9D4EQ93</accession>
<dbReference type="EMBL" id="JAIWYP010000008">
    <property type="protein sequence ID" value="KAH3784407.1"/>
    <property type="molecule type" value="Genomic_DNA"/>
</dbReference>
<comment type="caution">
    <text evidence="2">The sequence shown here is derived from an EMBL/GenBank/DDBJ whole genome shotgun (WGS) entry which is preliminary data.</text>
</comment>
<evidence type="ECO:0000256" key="1">
    <source>
        <dbReference type="SAM" id="MobiDB-lite"/>
    </source>
</evidence>
<dbReference type="AlphaFoldDB" id="A0A9D4EQ93"/>
<evidence type="ECO:0000313" key="2">
    <source>
        <dbReference type="EMBL" id="KAH3784407.1"/>
    </source>
</evidence>
<reference evidence="2" key="1">
    <citation type="journal article" date="2019" name="bioRxiv">
        <title>The Genome of the Zebra Mussel, Dreissena polymorpha: A Resource for Invasive Species Research.</title>
        <authorList>
            <person name="McCartney M.A."/>
            <person name="Auch B."/>
            <person name="Kono T."/>
            <person name="Mallez S."/>
            <person name="Zhang Y."/>
            <person name="Obille A."/>
            <person name="Becker A."/>
            <person name="Abrahante J.E."/>
            <person name="Garbe J."/>
            <person name="Badalamenti J.P."/>
            <person name="Herman A."/>
            <person name="Mangelson H."/>
            <person name="Liachko I."/>
            <person name="Sullivan S."/>
            <person name="Sone E.D."/>
            <person name="Koren S."/>
            <person name="Silverstein K.A.T."/>
            <person name="Beckman K.B."/>
            <person name="Gohl D.M."/>
        </authorList>
    </citation>
    <scope>NUCLEOTIDE SEQUENCE</scope>
    <source>
        <strain evidence="2">Duluth1</strain>
        <tissue evidence="2">Whole animal</tissue>
    </source>
</reference>
<gene>
    <name evidence="2" type="ORF">DPMN_162362</name>
</gene>
<proteinExistence type="predicted"/>
<evidence type="ECO:0000313" key="3">
    <source>
        <dbReference type="Proteomes" id="UP000828390"/>
    </source>
</evidence>
<organism evidence="2 3">
    <name type="scientific">Dreissena polymorpha</name>
    <name type="common">Zebra mussel</name>
    <name type="synonym">Mytilus polymorpha</name>
    <dbReference type="NCBI Taxonomy" id="45954"/>
    <lineage>
        <taxon>Eukaryota</taxon>
        <taxon>Metazoa</taxon>
        <taxon>Spiralia</taxon>
        <taxon>Lophotrochozoa</taxon>
        <taxon>Mollusca</taxon>
        <taxon>Bivalvia</taxon>
        <taxon>Autobranchia</taxon>
        <taxon>Heteroconchia</taxon>
        <taxon>Euheterodonta</taxon>
        <taxon>Imparidentia</taxon>
        <taxon>Neoheterodontei</taxon>
        <taxon>Myida</taxon>
        <taxon>Dreissenoidea</taxon>
        <taxon>Dreissenidae</taxon>
        <taxon>Dreissena</taxon>
    </lineage>
</organism>
<protein>
    <submittedName>
        <fullName evidence="2">Uncharacterized protein</fullName>
    </submittedName>
</protein>
<sequence length="86" mass="9881">MTPIDFEVTRSKVKVTVFSSQFTRRSSDLGLVKTEIQNILKRKREILDKFEGNFNSESKNPERESDYASEHETMLAPITSLAGITW</sequence>